<dbReference type="PANTHER" id="PTHR46797:SF23">
    <property type="entry name" value="HTH-TYPE TRANSCRIPTIONAL REGULATOR SUTR"/>
    <property type="match status" value="1"/>
</dbReference>
<organism evidence="5 6">
    <name type="scientific">Comamonas thiooxydans</name>
    <dbReference type="NCBI Taxonomy" id="363952"/>
    <lineage>
        <taxon>Bacteria</taxon>
        <taxon>Pseudomonadati</taxon>
        <taxon>Pseudomonadota</taxon>
        <taxon>Betaproteobacteria</taxon>
        <taxon>Burkholderiales</taxon>
        <taxon>Comamonadaceae</taxon>
        <taxon>Comamonas</taxon>
    </lineage>
</organism>
<keyword evidence="2" id="KW-0238">DNA-binding</keyword>
<dbReference type="AlphaFoldDB" id="A0AA42TU81"/>
<comment type="caution">
    <text evidence="5">The sequence shown here is derived from an EMBL/GenBank/DDBJ whole genome shotgun (WGS) entry which is preliminary data.</text>
</comment>
<proteinExistence type="predicted"/>
<protein>
    <submittedName>
        <fullName evidence="5">Helix-turn-helix domain-containing protein</fullName>
    </submittedName>
</protein>
<dbReference type="Proteomes" id="UP001161065">
    <property type="component" value="Unassembled WGS sequence"/>
</dbReference>
<name>A0AA42TU81_9BURK</name>
<dbReference type="PROSITE" id="PS50943">
    <property type="entry name" value="HTH_CROC1"/>
    <property type="match status" value="1"/>
</dbReference>
<dbReference type="SMART" id="SM00530">
    <property type="entry name" value="HTH_XRE"/>
    <property type="match status" value="1"/>
</dbReference>
<sequence>MARKPLPSSERPLVLVKFGLAVRQFRKARGMTQEAFADACEIDRSYMGGIERGERNLALVNVARIIETLEMKPSEFFKALDATEEVANQ</sequence>
<dbReference type="InterPro" id="IPR050807">
    <property type="entry name" value="TransReg_Diox_bact_type"/>
</dbReference>
<gene>
    <name evidence="5" type="ORF">N5D63_12470</name>
</gene>
<evidence type="ECO:0000313" key="6">
    <source>
        <dbReference type="Proteomes" id="UP001161065"/>
    </source>
</evidence>
<dbReference type="GO" id="GO:0003677">
    <property type="term" value="F:DNA binding"/>
    <property type="evidence" value="ECO:0007669"/>
    <property type="project" value="UniProtKB-KW"/>
</dbReference>
<dbReference type="InterPro" id="IPR001387">
    <property type="entry name" value="Cro/C1-type_HTH"/>
</dbReference>
<dbReference type="GO" id="GO:0005829">
    <property type="term" value="C:cytosol"/>
    <property type="evidence" value="ECO:0007669"/>
    <property type="project" value="TreeGrafter"/>
</dbReference>
<dbReference type="RefSeq" id="WP_280008316.1">
    <property type="nucleotide sequence ID" value="NZ_JAOCEK010000008.1"/>
</dbReference>
<evidence type="ECO:0000256" key="2">
    <source>
        <dbReference type="ARBA" id="ARBA00023125"/>
    </source>
</evidence>
<evidence type="ECO:0000256" key="3">
    <source>
        <dbReference type="ARBA" id="ARBA00023163"/>
    </source>
</evidence>
<dbReference type="SUPFAM" id="SSF47413">
    <property type="entry name" value="lambda repressor-like DNA-binding domains"/>
    <property type="match status" value="1"/>
</dbReference>
<reference evidence="5" key="1">
    <citation type="submission" date="2022-09" db="EMBL/GenBank/DDBJ databases">
        <title>Intensive care unit water sources are persistently colonized with multi-drug resistant bacteria and are the site of extensive horizontal gene transfer of antibiotic resistance genes.</title>
        <authorList>
            <person name="Diorio-Toth L."/>
        </authorList>
    </citation>
    <scope>NUCLEOTIDE SEQUENCE</scope>
    <source>
        <strain evidence="5">GD03832</strain>
    </source>
</reference>
<evidence type="ECO:0000313" key="5">
    <source>
        <dbReference type="EMBL" id="MDH1334950.1"/>
    </source>
</evidence>
<feature type="domain" description="HTH cro/C1-type" evidence="4">
    <location>
        <begin position="22"/>
        <end position="76"/>
    </location>
</feature>
<keyword evidence="1" id="KW-0805">Transcription regulation</keyword>
<dbReference type="Pfam" id="PF01381">
    <property type="entry name" value="HTH_3"/>
    <property type="match status" value="1"/>
</dbReference>
<evidence type="ECO:0000259" key="4">
    <source>
        <dbReference type="PROSITE" id="PS50943"/>
    </source>
</evidence>
<dbReference type="CDD" id="cd00093">
    <property type="entry name" value="HTH_XRE"/>
    <property type="match status" value="1"/>
</dbReference>
<evidence type="ECO:0000256" key="1">
    <source>
        <dbReference type="ARBA" id="ARBA00023015"/>
    </source>
</evidence>
<dbReference type="PANTHER" id="PTHR46797">
    <property type="entry name" value="HTH-TYPE TRANSCRIPTIONAL REGULATOR"/>
    <property type="match status" value="1"/>
</dbReference>
<accession>A0AA42TU81</accession>
<dbReference type="GO" id="GO:0003700">
    <property type="term" value="F:DNA-binding transcription factor activity"/>
    <property type="evidence" value="ECO:0007669"/>
    <property type="project" value="TreeGrafter"/>
</dbReference>
<dbReference type="EMBL" id="JAOCEK010000008">
    <property type="protein sequence ID" value="MDH1334950.1"/>
    <property type="molecule type" value="Genomic_DNA"/>
</dbReference>
<keyword evidence="3" id="KW-0804">Transcription</keyword>
<dbReference type="InterPro" id="IPR010982">
    <property type="entry name" value="Lambda_DNA-bd_dom_sf"/>
</dbReference>
<dbReference type="Gene3D" id="1.10.260.40">
    <property type="entry name" value="lambda repressor-like DNA-binding domains"/>
    <property type="match status" value="1"/>
</dbReference>